<dbReference type="PANTHER" id="PTHR11575">
    <property type="entry name" value="5'-NUCLEOTIDASE-RELATED"/>
    <property type="match status" value="1"/>
</dbReference>
<evidence type="ECO:0000256" key="2">
    <source>
        <dbReference type="RuleBase" id="RU362119"/>
    </source>
</evidence>
<dbReference type="Gene3D" id="3.60.21.10">
    <property type="match status" value="1"/>
</dbReference>
<dbReference type="GO" id="GO:0000166">
    <property type="term" value="F:nucleotide binding"/>
    <property type="evidence" value="ECO:0007669"/>
    <property type="project" value="UniProtKB-KW"/>
</dbReference>
<reference evidence="6 7" key="1">
    <citation type="submission" date="2018-08" db="EMBL/GenBank/DDBJ databases">
        <title>A genome reference for cultivated species of the human gut microbiota.</title>
        <authorList>
            <person name="Zou Y."/>
            <person name="Xue W."/>
            <person name="Luo G."/>
        </authorList>
    </citation>
    <scope>NUCLEOTIDE SEQUENCE [LARGE SCALE GENOMIC DNA]</scope>
    <source>
        <strain evidence="6 7">AM32-8LB</strain>
    </source>
</reference>
<proteinExistence type="inferred from homology"/>
<dbReference type="InterPro" id="IPR006179">
    <property type="entry name" value="5_nucleotidase/apyrase"/>
</dbReference>
<dbReference type="Pfam" id="PF00149">
    <property type="entry name" value="Metallophos"/>
    <property type="match status" value="1"/>
</dbReference>
<keyword evidence="3" id="KW-1133">Transmembrane helix</keyword>
<dbReference type="SUPFAM" id="SSF55816">
    <property type="entry name" value="5'-nucleotidase (syn. UDP-sugar hydrolase), C-terminal domain"/>
    <property type="match status" value="1"/>
</dbReference>
<dbReference type="Proteomes" id="UP000266391">
    <property type="component" value="Unassembled WGS sequence"/>
</dbReference>
<dbReference type="Pfam" id="PF02872">
    <property type="entry name" value="5_nucleotid_C"/>
    <property type="match status" value="1"/>
</dbReference>
<protein>
    <submittedName>
        <fullName evidence="6">Bifunctional metallophosphatase/5'-nucleotidase</fullName>
    </submittedName>
</protein>
<dbReference type="GO" id="GO:0016787">
    <property type="term" value="F:hydrolase activity"/>
    <property type="evidence" value="ECO:0007669"/>
    <property type="project" value="UniProtKB-KW"/>
</dbReference>
<comment type="caution">
    <text evidence="6">The sequence shown here is derived from an EMBL/GenBank/DDBJ whole genome shotgun (WGS) entry which is preliminary data.</text>
</comment>
<evidence type="ECO:0000313" key="7">
    <source>
        <dbReference type="Proteomes" id="UP000266391"/>
    </source>
</evidence>
<keyword evidence="3" id="KW-0812">Transmembrane</keyword>
<feature type="domain" description="5'-Nucleotidase C-terminal" evidence="5">
    <location>
        <begin position="390"/>
        <end position="539"/>
    </location>
</feature>
<keyword evidence="3" id="KW-0472">Membrane</keyword>
<dbReference type="AlphaFoldDB" id="A0A396ACJ5"/>
<name>A0A396ACJ5_9FIRM</name>
<evidence type="ECO:0000256" key="1">
    <source>
        <dbReference type="ARBA" id="ARBA00022729"/>
    </source>
</evidence>
<evidence type="ECO:0000259" key="5">
    <source>
        <dbReference type="Pfam" id="PF02872"/>
    </source>
</evidence>
<dbReference type="InterPro" id="IPR008334">
    <property type="entry name" value="5'-Nucleotdase_C"/>
</dbReference>
<keyword evidence="2" id="KW-0547">Nucleotide-binding</keyword>
<dbReference type="InterPro" id="IPR036907">
    <property type="entry name" value="5'-Nucleotdase_C_sf"/>
</dbReference>
<dbReference type="GO" id="GO:0009166">
    <property type="term" value="P:nucleotide catabolic process"/>
    <property type="evidence" value="ECO:0007669"/>
    <property type="project" value="InterPro"/>
</dbReference>
<dbReference type="Gene3D" id="3.90.780.10">
    <property type="entry name" value="5'-Nucleotidase, C-terminal domain"/>
    <property type="match status" value="1"/>
</dbReference>
<dbReference type="PANTHER" id="PTHR11575:SF24">
    <property type="entry name" value="5'-NUCLEOTIDASE"/>
    <property type="match status" value="1"/>
</dbReference>
<dbReference type="CDD" id="cd00845">
    <property type="entry name" value="MPP_UshA_N_like"/>
    <property type="match status" value="1"/>
</dbReference>
<evidence type="ECO:0000259" key="4">
    <source>
        <dbReference type="Pfam" id="PF00149"/>
    </source>
</evidence>
<dbReference type="SUPFAM" id="SSF56300">
    <property type="entry name" value="Metallo-dependent phosphatases"/>
    <property type="match status" value="1"/>
</dbReference>
<accession>A0A396ACJ5</accession>
<feature type="transmembrane region" description="Helical" evidence="3">
    <location>
        <begin position="637"/>
        <end position="660"/>
    </location>
</feature>
<keyword evidence="2" id="KW-0378">Hydrolase</keyword>
<evidence type="ECO:0000256" key="3">
    <source>
        <dbReference type="SAM" id="Phobius"/>
    </source>
</evidence>
<comment type="similarity">
    <text evidence="2">Belongs to the 5'-nucleotidase family.</text>
</comment>
<dbReference type="EMBL" id="QSIQ01000016">
    <property type="protein sequence ID" value="RHD02822.1"/>
    <property type="molecule type" value="Genomic_DNA"/>
</dbReference>
<dbReference type="InterPro" id="IPR004843">
    <property type="entry name" value="Calcineurin-like_PHP"/>
</dbReference>
<dbReference type="InterPro" id="IPR029052">
    <property type="entry name" value="Metallo-depent_PP-like"/>
</dbReference>
<evidence type="ECO:0000313" key="6">
    <source>
        <dbReference type="EMBL" id="RHD02822.1"/>
    </source>
</evidence>
<feature type="domain" description="Calcineurin-like phosphoesterase" evidence="4">
    <location>
        <begin position="57"/>
        <end position="292"/>
    </location>
</feature>
<organism evidence="6 7">
    <name type="scientific">Roseburia inulinivorans</name>
    <dbReference type="NCBI Taxonomy" id="360807"/>
    <lineage>
        <taxon>Bacteria</taxon>
        <taxon>Bacillati</taxon>
        <taxon>Bacillota</taxon>
        <taxon>Clostridia</taxon>
        <taxon>Lachnospirales</taxon>
        <taxon>Lachnospiraceae</taxon>
        <taxon>Roseburia</taxon>
    </lineage>
</organism>
<dbReference type="PRINTS" id="PR01607">
    <property type="entry name" value="APYRASEFAMLY"/>
</dbReference>
<gene>
    <name evidence="6" type="ORF">DW813_10925</name>
</gene>
<keyword evidence="1" id="KW-0732">Signal</keyword>
<sequence length="670" mass="73700">MRRWETVYFSGNSKGEKNMRKNWAALALTGMLCLTTFAGTQTVSAETADSAKQVDIVFTHDTHSHLNTFTTIVDEAEKEVGGFARINTLIQEQKAKNPDTLVIDGGDFSMGTLIQTVFETQAAEIRMLGYMGCDVTTLGNHEFDYRSKGLANMLNSASESGDDLPAMVVCNVDWESMEAAGLSEGQQLIRDAFDEYGVSDYVVLEKGDTDIAVVGVFGKDALACAPTCELLFKDPIEAVKETVEEIRENEDVDMIVCVSHSGTWEDESKSEDENLAKAVPDLDLILSGHTHTTLEEPIVHGDTYVVSCGEYGKNLGELSMTQKADGRWEMTSYEIVPVTTDIDQDAETQNAIDQFMDTVDTDYLAQFGYTKDQVLAENDVDFSTQKDLENIHEEHNLGDIMSDACVYAVENAADFDGVPVDVAVVPSGTVRDTYAKGDITVEQVFNSFSLGIGADGVPGYPLISVYLTGKELKTAAEIDASVSDFMTTARLYSSGLNFTYNPNRMILNKVTDVYLDDGNGGRIELEDDKLYRVVADLYSGQMLSAVTDMSYGLLSLVPKYADGTPIGDFEDVIITENGKELKAWDAIARYMESFEDTDGDGIANVPEYYSTDHDRKVVDDSRNIVDLVKNPNKFTGIIVGVIAVLILLVIFIILLIKKIVKKVKSRKMKK</sequence>
<dbReference type="GO" id="GO:0030288">
    <property type="term" value="C:outer membrane-bounded periplasmic space"/>
    <property type="evidence" value="ECO:0007669"/>
    <property type="project" value="TreeGrafter"/>
</dbReference>